<evidence type="ECO:0000256" key="1">
    <source>
        <dbReference type="SAM" id="MobiDB-lite"/>
    </source>
</evidence>
<dbReference type="SUPFAM" id="SSF53098">
    <property type="entry name" value="Ribonuclease H-like"/>
    <property type="match status" value="1"/>
</dbReference>
<dbReference type="Gene3D" id="3.30.420.10">
    <property type="entry name" value="Ribonuclease H-like superfamily/Ribonuclease H"/>
    <property type="match status" value="1"/>
</dbReference>
<name>A0AAN9Y5L8_9HEMI</name>
<dbReference type="SMART" id="SM00474">
    <property type="entry name" value="35EXOc"/>
    <property type="match status" value="1"/>
</dbReference>
<evidence type="ECO:0000259" key="2">
    <source>
        <dbReference type="SMART" id="SM00474"/>
    </source>
</evidence>
<feature type="compositionally biased region" description="Low complexity" evidence="1">
    <location>
        <begin position="675"/>
        <end position="686"/>
    </location>
</feature>
<dbReference type="GO" id="GO:0006139">
    <property type="term" value="P:nucleobase-containing compound metabolic process"/>
    <property type="evidence" value="ECO:0007669"/>
    <property type="project" value="InterPro"/>
</dbReference>
<evidence type="ECO:0000313" key="3">
    <source>
        <dbReference type="EMBL" id="KAK7595516.1"/>
    </source>
</evidence>
<reference evidence="3 4" key="1">
    <citation type="submission" date="2024-03" db="EMBL/GenBank/DDBJ databases">
        <title>Adaptation during the transition from Ophiocordyceps entomopathogen to insect associate is accompanied by gene loss and intensified selection.</title>
        <authorList>
            <person name="Ward C.M."/>
            <person name="Onetto C.A."/>
            <person name="Borneman A.R."/>
        </authorList>
    </citation>
    <scope>NUCLEOTIDE SEQUENCE [LARGE SCALE GENOMIC DNA]</scope>
    <source>
        <strain evidence="3">AWRI1</strain>
        <tissue evidence="3">Single Adult Female</tissue>
    </source>
</reference>
<dbReference type="PANTHER" id="PTHR46814:SF1">
    <property type="entry name" value="EGALITARIAN, ISOFORM B"/>
    <property type="match status" value="1"/>
</dbReference>
<organism evidence="3 4">
    <name type="scientific">Parthenolecanium corni</name>
    <dbReference type="NCBI Taxonomy" id="536013"/>
    <lineage>
        <taxon>Eukaryota</taxon>
        <taxon>Metazoa</taxon>
        <taxon>Ecdysozoa</taxon>
        <taxon>Arthropoda</taxon>
        <taxon>Hexapoda</taxon>
        <taxon>Insecta</taxon>
        <taxon>Pterygota</taxon>
        <taxon>Neoptera</taxon>
        <taxon>Paraneoptera</taxon>
        <taxon>Hemiptera</taxon>
        <taxon>Sternorrhyncha</taxon>
        <taxon>Coccoidea</taxon>
        <taxon>Coccidae</taxon>
        <taxon>Parthenolecanium</taxon>
    </lineage>
</organism>
<feature type="compositionally biased region" description="Polar residues" evidence="1">
    <location>
        <begin position="661"/>
        <end position="673"/>
    </location>
</feature>
<dbReference type="InterPro" id="IPR036397">
    <property type="entry name" value="RNaseH_sf"/>
</dbReference>
<dbReference type="InterPro" id="IPR056589">
    <property type="entry name" value="WH_Egal-1"/>
</dbReference>
<comment type="caution">
    <text evidence="3">The sequence shown here is derived from an EMBL/GenBank/DDBJ whole genome shotgun (WGS) entry which is preliminary data.</text>
</comment>
<accession>A0AAN9Y5L8</accession>
<dbReference type="InterPro" id="IPR012337">
    <property type="entry name" value="RNaseH-like_sf"/>
</dbReference>
<protein>
    <recommendedName>
        <fullName evidence="2">3'-5' exonuclease domain-containing protein</fullName>
    </recommendedName>
</protein>
<feature type="domain" description="3'-5' exonuclease" evidence="2">
    <location>
        <begin position="358"/>
        <end position="549"/>
    </location>
</feature>
<dbReference type="CDD" id="cd06148">
    <property type="entry name" value="Egl_like_exo"/>
    <property type="match status" value="1"/>
</dbReference>
<dbReference type="Pfam" id="PF01612">
    <property type="entry name" value="DNA_pol_A_exo1"/>
    <property type="match status" value="1"/>
</dbReference>
<proteinExistence type="predicted"/>
<dbReference type="GO" id="GO:0003676">
    <property type="term" value="F:nucleic acid binding"/>
    <property type="evidence" value="ECO:0007669"/>
    <property type="project" value="InterPro"/>
</dbReference>
<sequence>MDGKEYEMVRNLTLLFFFEKLMDKGGPRTLHDLSCQFGAKGFTKEMRQIAGGSQSGLKKFLMQYPSLFTVDGDHVYTSFSAPSSEDDENLTSNSFHSSYKRDYASEAVEYFRNKLKQYGVGTEVPIKSLLGHRSQASPEVRHISGQHLKDFKDFLAKYTDIFIVTEENVILAEYIDSERQPFKELDEVKVDIQMTNKLLTFCKESIKFKGPMLVDQLFHSLNAEFPEDISLSICKTSSDLLTFLKMHTDVFDIKSNLVSLFPNVVSKPPLLKTNSLNDEKSKSNYSPVTFAPLTPPDDVQIVSQSNNSRNQSLKQRINSLLMKTLAENTEKDRNHVVNANNNTISNHDSWKNKLVQISKVIVNSKECCCIVEEILRSNCKVISFDCEGVNIGLKGQITLFQVGTTKEIVYLFDIVTCPLLITNGGLQKLLEAETVVKVMHDCRNISVNLYNQFGITLRNVFDTQAAHALLQFQDTSKPVYKTKNVSLNALCELYSVPVNPMKDQLKYMCQRDFKFWARRPLSRDMILYAAADVVALVPYIHNVMRKDIKQEFESLLLELCDEQVFMYIKPDEVKQRKKQRKIENELSDLQIKLAASSNSSRNIVLSNREIRLLRYLDLTEDEKEKLKGSYKVARKLEKLESKSKETEDCDSEFQSLESCVSEKSTPSDNSLNGVISPTPSSEPPSITESMQLVDEILSDTKMNRIDRIEKLEAVLNSVIASSHELSSTDCCNCHCHQNGTAINSVQTSNVECQTLSTGDIVITNIYYEPNPQDLSKTSSASPKKI</sequence>
<dbReference type="PANTHER" id="PTHR46814">
    <property type="entry name" value="EGALITARIAN, ISOFORM B"/>
    <property type="match status" value="1"/>
</dbReference>
<dbReference type="InterPro" id="IPR002562">
    <property type="entry name" value="3'-5'_exonuclease_dom"/>
</dbReference>
<gene>
    <name evidence="3" type="ORF">V9T40_013341</name>
</gene>
<evidence type="ECO:0000313" key="4">
    <source>
        <dbReference type="Proteomes" id="UP001367676"/>
    </source>
</evidence>
<dbReference type="AlphaFoldDB" id="A0AAN9Y5L8"/>
<dbReference type="Pfam" id="PF23713">
    <property type="entry name" value="WHD_Egal"/>
    <property type="match status" value="3"/>
</dbReference>
<dbReference type="GO" id="GO:0008408">
    <property type="term" value="F:3'-5' exonuclease activity"/>
    <property type="evidence" value="ECO:0007669"/>
    <property type="project" value="InterPro"/>
</dbReference>
<keyword evidence="4" id="KW-1185">Reference proteome</keyword>
<feature type="region of interest" description="Disordered" evidence="1">
    <location>
        <begin position="661"/>
        <end position="686"/>
    </location>
</feature>
<dbReference type="EMBL" id="JBBCAQ010000018">
    <property type="protein sequence ID" value="KAK7595516.1"/>
    <property type="molecule type" value="Genomic_DNA"/>
</dbReference>
<dbReference type="Proteomes" id="UP001367676">
    <property type="component" value="Unassembled WGS sequence"/>
</dbReference>